<sequence>MDIKVSGRKTTVTDALRAHVDEKIGEALKVFDIEPMTVDVVLRYEKNPSNPNPAIVEVTARARGSVIRVAEHGADMYAAIDLSADKVTRQLRKFKTKVVDNRQGGASAADVAPVERVEDLADLLLPEEDDDLLVREKVIDVTPMTEEQALVQTDLLGHDFYVFENATTGLINVVYHRKNGGYGIIKPRIETLDE</sequence>
<keyword evidence="2" id="KW-0963">Cytoplasm</keyword>
<dbReference type="SUPFAM" id="SSF69754">
    <property type="entry name" value="Ribosome binding protein Y (YfiA homologue)"/>
    <property type="match status" value="1"/>
</dbReference>
<dbReference type="GO" id="GO:0043024">
    <property type="term" value="F:ribosomal small subunit binding"/>
    <property type="evidence" value="ECO:0007669"/>
    <property type="project" value="TreeGrafter"/>
</dbReference>
<reference evidence="5 7" key="3">
    <citation type="submission" date="2020-01" db="EMBL/GenBank/DDBJ databases">
        <title>Complete genome sequence of Collinsella aerofaciens JCM 10188(T).</title>
        <authorList>
            <person name="Tourlousse D.M."/>
            <person name="Sakamoto M."/>
            <person name="Miura T."/>
            <person name="Narita K."/>
            <person name="Ohashi A."/>
            <person name="Uchino Y."/>
            <person name="Yamazoe A."/>
            <person name="Kameyama K."/>
            <person name="Terauchi J."/>
            <person name="Ohkuma M."/>
            <person name="Kawasaki H."/>
            <person name="Sekiguchi Y."/>
        </authorList>
    </citation>
    <scope>NUCLEOTIDE SEQUENCE [LARGE SCALE GENOMIC DNA]</scope>
    <source>
        <strain evidence="5 7">JCM 10188</strain>
    </source>
</reference>
<feature type="domain" description="Sigma 54 modulation/S30EA ribosomal protein C-terminal" evidence="3">
    <location>
        <begin position="130"/>
        <end position="184"/>
    </location>
</feature>
<dbReference type="InterPro" id="IPR050574">
    <property type="entry name" value="HPF/YfiA_ribosome-assoc"/>
</dbReference>
<comment type="similarity">
    <text evidence="2">Belongs to the HPF/YfiA ribosome-associated protein family. Long HPF subfamily.</text>
</comment>
<dbReference type="PANTHER" id="PTHR33231">
    <property type="entry name" value="30S RIBOSOMAL PROTEIN"/>
    <property type="match status" value="1"/>
</dbReference>
<dbReference type="InterPro" id="IPR003489">
    <property type="entry name" value="RHF/RaiA"/>
</dbReference>
<dbReference type="RefSeq" id="WP_006236248.1">
    <property type="nucleotide sequence ID" value="NZ_AAVN02000015.1"/>
</dbReference>
<reference evidence="4 6" key="1">
    <citation type="submission" date="2007-01" db="EMBL/GenBank/DDBJ databases">
        <title>Draft genome sequence of Collinsella aerofaciens (ATCC 25986).</title>
        <authorList>
            <person name="Sudarsanam P."/>
            <person name="Ley R."/>
            <person name="Guruge J."/>
            <person name="Turnbaugh P.J."/>
            <person name="Mahowald M."/>
            <person name="Liep D."/>
            <person name="Gordon J."/>
        </authorList>
    </citation>
    <scope>NUCLEOTIDE SEQUENCE [LARGE SCALE GENOMIC DNA]</scope>
    <source>
        <strain evidence="4">ATCC 25986</strain>
        <strain evidence="6">ATCC 25986 / DSM 3979 / JCM 10188 / KCTC 3647 / NCTC 11838 / VPI 1003</strain>
    </source>
</reference>
<evidence type="ECO:0000313" key="4">
    <source>
        <dbReference type="EMBL" id="EBA38538.1"/>
    </source>
</evidence>
<dbReference type="GO" id="GO:0045900">
    <property type="term" value="P:negative regulation of translational elongation"/>
    <property type="evidence" value="ECO:0007669"/>
    <property type="project" value="TreeGrafter"/>
</dbReference>
<dbReference type="Gene3D" id="3.30.505.50">
    <property type="entry name" value="Sigma 54 modulation/S30EA ribosomal protein, C-terminal domain"/>
    <property type="match status" value="1"/>
</dbReference>
<dbReference type="InterPro" id="IPR032528">
    <property type="entry name" value="Ribosom_S30AE_C"/>
</dbReference>
<organism evidence="4 6">
    <name type="scientific">Collinsella aerofaciens (strain ATCC 25986 / DSM 3979 / JCM 10188 / KCTC 3647 / NCTC 11838 / VPI 1003)</name>
    <dbReference type="NCBI Taxonomy" id="411903"/>
    <lineage>
        <taxon>Bacteria</taxon>
        <taxon>Bacillati</taxon>
        <taxon>Actinomycetota</taxon>
        <taxon>Coriobacteriia</taxon>
        <taxon>Coriobacteriales</taxon>
        <taxon>Coriobacteriaceae</taxon>
        <taxon>Collinsella</taxon>
    </lineage>
</organism>
<dbReference type="GeneID" id="92850078"/>
<evidence type="ECO:0000313" key="7">
    <source>
        <dbReference type="Proteomes" id="UP000464211"/>
    </source>
</evidence>
<protein>
    <recommendedName>
        <fullName evidence="2">Ribosome hibernation promoting factor</fullName>
        <shortName evidence="2">HPF</shortName>
    </recommendedName>
</protein>
<gene>
    <name evidence="4" type="primary">raiA</name>
    <name evidence="2" type="synonym">hpf</name>
    <name evidence="4" type="ORF">COLAER_02327</name>
    <name evidence="5" type="ORF">GXM19_06560</name>
</gene>
<dbReference type="NCBIfam" id="TIGR00741">
    <property type="entry name" value="yfiA"/>
    <property type="match status" value="1"/>
</dbReference>
<evidence type="ECO:0000256" key="2">
    <source>
        <dbReference type="HAMAP-Rule" id="MF_00839"/>
    </source>
</evidence>
<dbReference type="InterPro" id="IPR038416">
    <property type="entry name" value="Ribosom_S30AE_C_sf"/>
</dbReference>
<dbReference type="Pfam" id="PF16321">
    <property type="entry name" value="Ribosom_S30AE_C"/>
    <property type="match status" value="1"/>
</dbReference>
<dbReference type="CDD" id="cd00552">
    <property type="entry name" value="RaiA"/>
    <property type="match status" value="1"/>
</dbReference>
<name>A4ECY7_COLAA</name>
<accession>A4ECY7</accession>
<dbReference type="EMBL" id="CP048433">
    <property type="protein sequence ID" value="QIA33948.1"/>
    <property type="molecule type" value="Genomic_DNA"/>
</dbReference>
<keyword evidence="1 2" id="KW-0810">Translation regulation</keyword>
<dbReference type="EMBL" id="AAVN02000015">
    <property type="protein sequence ID" value="EBA38538.1"/>
    <property type="molecule type" value="Genomic_DNA"/>
</dbReference>
<dbReference type="GO" id="GO:0022627">
    <property type="term" value="C:cytosolic small ribosomal subunit"/>
    <property type="evidence" value="ECO:0007669"/>
    <property type="project" value="TreeGrafter"/>
</dbReference>
<reference evidence="4 6" key="2">
    <citation type="submission" date="2007-04" db="EMBL/GenBank/DDBJ databases">
        <authorList>
            <person name="Fulton L."/>
            <person name="Clifton S."/>
            <person name="Fulton B."/>
            <person name="Xu J."/>
            <person name="Minx P."/>
            <person name="Mardis E.R."/>
            <person name="Wilson R.K."/>
        </authorList>
    </citation>
    <scope>NUCLEOTIDE SEQUENCE [LARGE SCALE GENOMIC DNA]</scope>
    <source>
        <strain evidence="4">ATCC 25986</strain>
        <strain evidence="6">ATCC 25986 / DSM 3979 / JCM 10188 / KCTC 3647 / NCTC 11838 / VPI 1003</strain>
    </source>
</reference>
<dbReference type="InterPro" id="IPR036567">
    <property type="entry name" value="RHF-like"/>
</dbReference>
<evidence type="ECO:0000256" key="1">
    <source>
        <dbReference type="ARBA" id="ARBA00022845"/>
    </source>
</evidence>
<evidence type="ECO:0000313" key="5">
    <source>
        <dbReference type="EMBL" id="QIA33948.1"/>
    </source>
</evidence>
<dbReference type="Pfam" id="PF02482">
    <property type="entry name" value="Ribosomal_S30AE"/>
    <property type="match status" value="1"/>
</dbReference>
<dbReference type="HAMAP" id="MF_00839">
    <property type="entry name" value="HPF"/>
    <property type="match status" value="1"/>
</dbReference>
<dbReference type="InterPro" id="IPR034694">
    <property type="entry name" value="HPF_long/plastid"/>
</dbReference>
<dbReference type="Proteomes" id="UP000464211">
    <property type="component" value="Chromosome"/>
</dbReference>
<dbReference type="Gene3D" id="3.30.160.100">
    <property type="entry name" value="Ribosome hibernation promotion factor-like"/>
    <property type="match status" value="1"/>
</dbReference>
<comment type="subunit">
    <text evidence="2">Interacts with 100S ribosomes.</text>
</comment>
<dbReference type="Proteomes" id="UP000002979">
    <property type="component" value="Unassembled WGS sequence"/>
</dbReference>
<proteinExistence type="inferred from homology"/>
<evidence type="ECO:0000313" key="6">
    <source>
        <dbReference type="Proteomes" id="UP000002979"/>
    </source>
</evidence>
<evidence type="ECO:0000259" key="3">
    <source>
        <dbReference type="Pfam" id="PF16321"/>
    </source>
</evidence>
<comment type="function">
    <text evidence="2">Required for dimerization of active 70S ribosomes into 100S ribosomes in stationary phase; 100S ribosomes are translationally inactive and sometimes present during exponential growth.</text>
</comment>
<dbReference type="PANTHER" id="PTHR33231:SF1">
    <property type="entry name" value="30S RIBOSOMAL PROTEIN"/>
    <property type="match status" value="1"/>
</dbReference>
<dbReference type="AlphaFoldDB" id="A4ECY7"/>
<comment type="subcellular location">
    <subcellularLocation>
        <location evidence="2">Cytoplasm</location>
    </subcellularLocation>
</comment>